<dbReference type="InterPro" id="IPR018197">
    <property type="entry name" value="Glycerate_kinase_RE-like"/>
</dbReference>
<keyword evidence="3 4" id="KW-0418">Kinase</keyword>
<evidence type="ECO:0000256" key="4">
    <source>
        <dbReference type="PIRNR" id="PIRNR006078"/>
    </source>
</evidence>
<dbReference type="SUPFAM" id="SSF110738">
    <property type="entry name" value="Glycerate kinase I"/>
    <property type="match status" value="1"/>
</dbReference>
<dbReference type="GO" id="GO:0008887">
    <property type="term" value="F:glycerate kinase activity"/>
    <property type="evidence" value="ECO:0007669"/>
    <property type="project" value="UniProtKB-UniRule"/>
</dbReference>
<dbReference type="AlphaFoldDB" id="A0A6V8SM47"/>
<evidence type="ECO:0000313" key="6">
    <source>
        <dbReference type="Proteomes" id="UP000580568"/>
    </source>
</evidence>
<dbReference type="InterPro" id="IPR018193">
    <property type="entry name" value="Glyc_kinase_flavodox-like_fold"/>
</dbReference>
<dbReference type="GO" id="GO:0031388">
    <property type="term" value="P:organic acid phosphorylation"/>
    <property type="evidence" value="ECO:0007669"/>
    <property type="project" value="UniProtKB-UniRule"/>
</dbReference>
<evidence type="ECO:0000256" key="3">
    <source>
        <dbReference type="ARBA" id="ARBA00022777"/>
    </source>
</evidence>
<reference evidence="5 6" key="1">
    <citation type="submission" date="2020-07" db="EMBL/GenBank/DDBJ databases">
        <title>A new beta-1,3-glucan-decomposing anaerobic bacterium isolated from anoxic soil subjected to biological soil disinfestation.</title>
        <authorList>
            <person name="Ueki A."/>
            <person name="Tonouchi A."/>
        </authorList>
    </citation>
    <scope>NUCLEOTIDE SEQUENCE [LARGE SCALE GENOMIC DNA]</scope>
    <source>
        <strain evidence="5 6">TW1</strain>
    </source>
</reference>
<evidence type="ECO:0000256" key="1">
    <source>
        <dbReference type="ARBA" id="ARBA00006284"/>
    </source>
</evidence>
<evidence type="ECO:0000256" key="2">
    <source>
        <dbReference type="ARBA" id="ARBA00022679"/>
    </source>
</evidence>
<dbReference type="EMBL" id="BLZR01000001">
    <property type="protein sequence ID" value="GFP76248.1"/>
    <property type="molecule type" value="Genomic_DNA"/>
</dbReference>
<dbReference type="Gene3D" id="3.40.50.10350">
    <property type="entry name" value="Glycerate kinase, domain 1"/>
    <property type="match status" value="1"/>
</dbReference>
<proteinExistence type="inferred from homology"/>
<dbReference type="InterPro" id="IPR004381">
    <property type="entry name" value="Glycerate_kinase"/>
</dbReference>
<protein>
    <submittedName>
        <fullName evidence="5">Glycerate 3-kinase</fullName>
    </submittedName>
</protein>
<dbReference type="PANTHER" id="PTHR21599:SF0">
    <property type="entry name" value="GLYCERATE KINASE"/>
    <property type="match status" value="1"/>
</dbReference>
<accession>A0A6V8SM47</accession>
<gene>
    <name evidence="5" type="ORF">bsdtw1_02349</name>
</gene>
<sequence>MKVVVAIDSMKGSLSSMEAGNAIKEGILRVKPDAEIVVKPLADGGEGTTDALLEGLGGEKVSVTVTGPMGKSIETYYGYLPEKKVAIMEMASAAGITLVNDSEKNPMVATTLGLGEMIKHAILKGSRHFIIGIGGSATNDGGIGMLMALGYEFLDENGQKVREGAQDLDKIARISDENIMNQLKECKFQVACDVNNPLCGPKGATFVFGPQKGVTEQMKKHLDEAMRNYAKVSEEFTGKKCSEVKGAGAAGGLGFGFLEFLNADLTPGIELILKTIELEKEIIDADYVITGEGRLDFQTAMGKVPVGLAKLAKKYNKKVIAFAGSVTKEAKECNNAGIDAFFPIVRGVTTLEEAMNLETAKENMMDAVEQVFRLL</sequence>
<comment type="caution">
    <text evidence="5">The sequence shown here is derived from an EMBL/GenBank/DDBJ whole genome shotgun (WGS) entry which is preliminary data.</text>
</comment>
<keyword evidence="6" id="KW-1185">Reference proteome</keyword>
<comment type="similarity">
    <text evidence="1 4">Belongs to the glycerate kinase type-1 family.</text>
</comment>
<dbReference type="PIRSF" id="PIRSF006078">
    <property type="entry name" value="GlxK"/>
    <property type="match status" value="1"/>
</dbReference>
<evidence type="ECO:0000313" key="5">
    <source>
        <dbReference type="EMBL" id="GFP76248.1"/>
    </source>
</evidence>
<dbReference type="NCBIfam" id="TIGR00045">
    <property type="entry name" value="glycerate kinase"/>
    <property type="match status" value="1"/>
</dbReference>
<dbReference type="InterPro" id="IPR036129">
    <property type="entry name" value="Glycerate_kinase_sf"/>
</dbReference>
<dbReference type="RefSeq" id="WP_183277690.1">
    <property type="nucleotide sequence ID" value="NZ_BLZR01000001.1"/>
</dbReference>
<dbReference type="Proteomes" id="UP000580568">
    <property type="component" value="Unassembled WGS sequence"/>
</dbReference>
<dbReference type="PANTHER" id="PTHR21599">
    <property type="entry name" value="GLYCERATE KINASE"/>
    <property type="match status" value="1"/>
</dbReference>
<organism evidence="5 6">
    <name type="scientific">Clostridium fungisolvens</name>
    <dbReference type="NCBI Taxonomy" id="1604897"/>
    <lineage>
        <taxon>Bacteria</taxon>
        <taxon>Bacillati</taxon>
        <taxon>Bacillota</taxon>
        <taxon>Clostridia</taxon>
        <taxon>Eubacteriales</taxon>
        <taxon>Clostridiaceae</taxon>
        <taxon>Clostridium</taxon>
    </lineage>
</organism>
<dbReference type="Gene3D" id="3.90.1510.10">
    <property type="entry name" value="Glycerate kinase, domain 2"/>
    <property type="match status" value="1"/>
</dbReference>
<name>A0A6V8SM47_9CLOT</name>
<keyword evidence="2 4" id="KW-0808">Transferase</keyword>
<dbReference type="Pfam" id="PF02595">
    <property type="entry name" value="Gly_kinase"/>
    <property type="match status" value="1"/>
</dbReference>